<evidence type="ECO:0000256" key="1">
    <source>
        <dbReference type="ARBA" id="ARBA00022614"/>
    </source>
</evidence>
<dbReference type="OrthoDB" id="1055097at2759"/>
<dbReference type="InterPro" id="IPR003591">
    <property type="entry name" value="Leu-rich_rpt_typical-subtyp"/>
</dbReference>
<protein>
    <recommendedName>
        <fullName evidence="6">LRRCT domain-containing protein</fullName>
    </recommendedName>
</protein>
<dbReference type="PANTHER" id="PTHR24369:SF210">
    <property type="entry name" value="CHAOPTIN-RELATED"/>
    <property type="match status" value="1"/>
</dbReference>
<evidence type="ECO:0000256" key="5">
    <source>
        <dbReference type="SAM" id="Phobius"/>
    </source>
</evidence>
<accession>A0A2T7NIS5</accession>
<dbReference type="SUPFAM" id="SSF52058">
    <property type="entry name" value="L domain-like"/>
    <property type="match status" value="1"/>
</dbReference>
<dbReference type="STRING" id="400727.A0A2T7NIS5"/>
<feature type="transmembrane region" description="Helical" evidence="5">
    <location>
        <begin position="402"/>
        <end position="423"/>
    </location>
</feature>
<keyword evidence="3" id="KW-0677">Repeat</keyword>
<evidence type="ECO:0000256" key="2">
    <source>
        <dbReference type="ARBA" id="ARBA00022729"/>
    </source>
</evidence>
<name>A0A2T7NIS5_POMCA</name>
<dbReference type="Gene3D" id="3.80.10.10">
    <property type="entry name" value="Ribonuclease Inhibitor"/>
    <property type="match status" value="2"/>
</dbReference>
<dbReference type="Pfam" id="PF13855">
    <property type="entry name" value="LRR_8"/>
    <property type="match status" value="4"/>
</dbReference>
<keyword evidence="2" id="KW-0732">Signal</keyword>
<dbReference type="Proteomes" id="UP000245119">
    <property type="component" value="Linkage Group LG12"/>
</dbReference>
<dbReference type="InterPro" id="IPR050541">
    <property type="entry name" value="LRR_TM_domain-containing"/>
</dbReference>
<gene>
    <name evidence="7" type="ORF">C0Q70_19243</name>
</gene>
<sequence>MPVPVTRMSLTESSLQEVEGSAFEAFTTLQDLDLSQNKLHRIDAEAFLGLSSLRTLNLSRNRISDIGMLLKPLVSLQQLDLSYNAIMELQPDTFSSQTSLSYLRLDGNQLLSLEGMPLQPLTFLTHLSCRACSLSSVKYDLFAAIPRVNHLDLGENHLTQLPSFVQLSDMKYLKYLFLDNNSITTLLDSQFADLTLTFLGLSGNLISEIPSKAFEGLSLEQLDLSQNRLAKVTNSLFFVGPKGLMSLNLAHNPIQEFEPLGFQGLHSLETLNLSSCSLTTLNPGLLHELHNLRKLDISWNNLQSVSEDDIAIFDRLVIVNLSKNNWNCDCSIKSLRDWLRGKRSLYKLYCAPGRRTKDCAEPLCSTPESFSEQPISLLEDSEIQECTVLSAPTAPLPTAAQAGIVVACLFFSLGMLVLTVYLWRRGHTRKKLVRVISKRRSRKTNESRLDDEENEKISPFQDCDNKSLKESHRSFVFNHYFEKMVTDPKLLSRTSSSQPPSEGQAQEDSMYSSNPSLYDRSHNIVVAIESTV</sequence>
<dbReference type="FunFam" id="3.80.10.10:FF:000732">
    <property type="entry name" value="GD11101"/>
    <property type="match status" value="1"/>
</dbReference>
<dbReference type="GO" id="GO:0005886">
    <property type="term" value="C:plasma membrane"/>
    <property type="evidence" value="ECO:0007669"/>
    <property type="project" value="TreeGrafter"/>
</dbReference>
<dbReference type="PANTHER" id="PTHR24369">
    <property type="entry name" value="ANTIGEN BSP, PUTATIVE-RELATED"/>
    <property type="match status" value="1"/>
</dbReference>
<comment type="caution">
    <text evidence="7">The sequence shown here is derived from an EMBL/GenBank/DDBJ whole genome shotgun (WGS) entry which is preliminary data.</text>
</comment>
<keyword evidence="8" id="KW-1185">Reference proteome</keyword>
<proteinExistence type="predicted"/>
<keyword evidence="5" id="KW-0812">Transmembrane</keyword>
<evidence type="ECO:0000313" key="8">
    <source>
        <dbReference type="Proteomes" id="UP000245119"/>
    </source>
</evidence>
<dbReference type="AlphaFoldDB" id="A0A2T7NIS5"/>
<dbReference type="OMA" id="WRRTANC"/>
<evidence type="ECO:0000256" key="4">
    <source>
        <dbReference type="SAM" id="MobiDB-lite"/>
    </source>
</evidence>
<dbReference type="PROSITE" id="PS51450">
    <property type="entry name" value="LRR"/>
    <property type="match status" value="6"/>
</dbReference>
<dbReference type="EMBL" id="PZQS01000012">
    <property type="protein sequence ID" value="PVD21077.1"/>
    <property type="molecule type" value="Genomic_DNA"/>
</dbReference>
<dbReference type="InterPro" id="IPR032675">
    <property type="entry name" value="LRR_dom_sf"/>
</dbReference>
<keyword evidence="1" id="KW-0433">Leucine-rich repeat</keyword>
<feature type="compositionally biased region" description="Polar residues" evidence="4">
    <location>
        <begin position="492"/>
        <end position="516"/>
    </location>
</feature>
<dbReference type="SMART" id="SM00365">
    <property type="entry name" value="LRR_SD22"/>
    <property type="match status" value="5"/>
</dbReference>
<evidence type="ECO:0000259" key="6">
    <source>
        <dbReference type="SMART" id="SM00082"/>
    </source>
</evidence>
<keyword evidence="5" id="KW-1133">Transmembrane helix</keyword>
<feature type="domain" description="LRRCT" evidence="6">
    <location>
        <begin position="324"/>
        <end position="387"/>
    </location>
</feature>
<feature type="region of interest" description="Disordered" evidence="4">
    <location>
        <begin position="491"/>
        <end position="517"/>
    </location>
</feature>
<keyword evidence="5" id="KW-0472">Membrane</keyword>
<organism evidence="7 8">
    <name type="scientific">Pomacea canaliculata</name>
    <name type="common">Golden apple snail</name>
    <dbReference type="NCBI Taxonomy" id="400727"/>
    <lineage>
        <taxon>Eukaryota</taxon>
        <taxon>Metazoa</taxon>
        <taxon>Spiralia</taxon>
        <taxon>Lophotrochozoa</taxon>
        <taxon>Mollusca</taxon>
        <taxon>Gastropoda</taxon>
        <taxon>Caenogastropoda</taxon>
        <taxon>Architaenioglossa</taxon>
        <taxon>Ampullarioidea</taxon>
        <taxon>Ampullariidae</taxon>
        <taxon>Pomacea</taxon>
    </lineage>
</organism>
<dbReference type="InterPro" id="IPR001611">
    <property type="entry name" value="Leu-rich_rpt"/>
</dbReference>
<evidence type="ECO:0000313" key="7">
    <source>
        <dbReference type="EMBL" id="PVD21077.1"/>
    </source>
</evidence>
<dbReference type="SMART" id="SM00369">
    <property type="entry name" value="LRR_TYP"/>
    <property type="match status" value="10"/>
</dbReference>
<feature type="region of interest" description="Disordered" evidence="4">
    <location>
        <begin position="442"/>
        <end position="463"/>
    </location>
</feature>
<dbReference type="PRINTS" id="PR00019">
    <property type="entry name" value="LEURICHRPT"/>
</dbReference>
<dbReference type="SMART" id="SM00082">
    <property type="entry name" value="LRRCT"/>
    <property type="match status" value="1"/>
</dbReference>
<evidence type="ECO:0000256" key="3">
    <source>
        <dbReference type="ARBA" id="ARBA00022737"/>
    </source>
</evidence>
<dbReference type="InterPro" id="IPR000483">
    <property type="entry name" value="Cys-rich_flank_reg_C"/>
</dbReference>
<reference evidence="7 8" key="1">
    <citation type="submission" date="2018-04" db="EMBL/GenBank/DDBJ databases">
        <title>The genome of golden apple snail Pomacea canaliculata provides insight into stress tolerance and invasive adaptation.</title>
        <authorList>
            <person name="Liu C."/>
            <person name="Liu B."/>
            <person name="Ren Y."/>
            <person name="Zhang Y."/>
            <person name="Wang H."/>
            <person name="Li S."/>
            <person name="Jiang F."/>
            <person name="Yin L."/>
            <person name="Zhang G."/>
            <person name="Qian W."/>
            <person name="Fan W."/>
        </authorList>
    </citation>
    <scope>NUCLEOTIDE SEQUENCE [LARGE SCALE GENOMIC DNA]</scope>
    <source>
        <strain evidence="7">SZHN2017</strain>
        <tissue evidence="7">Muscle</tissue>
    </source>
</reference>